<name>A0A4Y8CU18_9HELO</name>
<dbReference type="GO" id="GO:0006396">
    <property type="term" value="P:RNA processing"/>
    <property type="evidence" value="ECO:0007669"/>
    <property type="project" value="InterPro"/>
</dbReference>
<evidence type="ECO:0000313" key="3">
    <source>
        <dbReference type="Proteomes" id="UP000297299"/>
    </source>
</evidence>
<feature type="compositionally biased region" description="Basic residues" evidence="1">
    <location>
        <begin position="289"/>
        <end position="301"/>
    </location>
</feature>
<dbReference type="AlphaFoldDB" id="A0A4Y8CU18"/>
<sequence length="616" mass="69464">MTDQEYLIWLQSSIDYMFREYDLLQSALITPGFTGDKVGDWEEKKEYEGNRTLAHIGDSIVPLVIRHKILLVDGMSRAVASNKSTCITSRKHQEERANLLGITAHLKLNKRLNGKVNSTTLRLALCSIIGAVWQDCDHNFTIITKVVYRLLVDPLIVDESPTNVFSQDTVAIVPGFFDDCMYGYEIPNVDLANSSLEMLRADSIENHNDFQAEDVFLDTFISPEALDIIHQQQDASISSQIQEATAMNTAPCLYKTKFIPMPSSSSAHSLNTSQTKSISEAETASKISSKQRKRKSHMHSAIRRVSISDSLRDHMRLEKERCHNLGFHFASNDFDTAMKIASPGLKPGDLISHQLKMLYFTIGSGESLVSLRSLLKIRRRLIAGKQPAATKSLTIVERMEKVELLNTKIAYNVFERRYHIYHLYTESRALNHKTSDGFVNTTTQSILTHNASRMGNPLNLDENQVTQKMLHLLHPNLVPGSTEYKKKLRSIGRIRKLGERFEILVRKFGYGIIGLLPLPVDDLTTESAFHASDSLSDTLFLSFVECIVQLKGKFLKDISCAVDPIVTVLFEREMGPFRIFPLEQVETTQILRLSSGSQKLLDLISGQYDSNCSRSN</sequence>
<dbReference type="SUPFAM" id="SSF69065">
    <property type="entry name" value="RNase III domain-like"/>
    <property type="match status" value="1"/>
</dbReference>
<feature type="compositionally biased region" description="Polar residues" evidence="1">
    <location>
        <begin position="265"/>
        <end position="282"/>
    </location>
</feature>
<protein>
    <recommendedName>
        <fullName evidence="4">RNase III domain-containing protein</fullName>
    </recommendedName>
</protein>
<dbReference type="EMBL" id="PHWZ01000310">
    <property type="protein sequence ID" value="TEY46891.1"/>
    <property type="molecule type" value="Genomic_DNA"/>
</dbReference>
<dbReference type="Proteomes" id="UP000297299">
    <property type="component" value="Unassembled WGS sequence"/>
</dbReference>
<dbReference type="OrthoDB" id="67027at2759"/>
<evidence type="ECO:0000313" key="2">
    <source>
        <dbReference type="EMBL" id="TEY46891.1"/>
    </source>
</evidence>
<accession>A0A4Y8CU18</accession>
<gene>
    <name evidence="2" type="ORF">BOTCAL_0311g00060</name>
</gene>
<dbReference type="InterPro" id="IPR036389">
    <property type="entry name" value="RNase_III_sf"/>
</dbReference>
<dbReference type="STRING" id="38488.A0A4Y8CU18"/>
<comment type="caution">
    <text evidence="2">The sequence shown here is derived from an EMBL/GenBank/DDBJ whole genome shotgun (WGS) entry which is preliminary data.</text>
</comment>
<dbReference type="GO" id="GO:0004525">
    <property type="term" value="F:ribonuclease III activity"/>
    <property type="evidence" value="ECO:0007669"/>
    <property type="project" value="InterPro"/>
</dbReference>
<keyword evidence="3" id="KW-1185">Reference proteome</keyword>
<organism evidence="2 3">
    <name type="scientific">Botryotinia calthae</name>
    <dbReference type="NCBI Taxonomy" id="38488"/>
    <lineage>
        <taxon>Eukaryota</taxon>
        <taxon>Fungi</taxon>
        <taxon>Dikarya</taxon>
        <taxon>Ascomycota</taxon>
        <taxon>Pezizomycotina</taxon>
        <taxon>Leotiomycetes</taxon>
        <taxon>Helotiales</taxon>
        <taxon>Sclerotiniaceae</taxon>
        <taxon>Botryotinia</taxon>
    </lineage>
</organism>
<feature type="region of interest" description="Disordered" evidence="1">
    <location>
        <begin position="265"/>
        <end position="301"/>
    </location>
</feature>
<proteinExistence type="predicted"/>
<evidence type="ECO:0008006" key="4">
    <source>
        <dbReference type="Google" id="ProtNLM"/>
    </source>
</evidence>
<evidence type="ECO:0000256" key="1">
    <source>
        <dbReference type="SAM" id="MobiDB-lite"/>
    </source>
</evidence>
<dbReference type="Gene3D" id="1.10.1520.10">
    <property type="entry name" value="Ribonuclease III domain"/>
    <property type="match status" value="1"/>
</dbReference>
<reference evidence="2 3" key="1">
    <citation type="submission" date="2017-11" db="EMBL/GenBank/DDBJ databases">
        <title>Comparative genomics of Botrytis spp.</title>
        <authorList>
            <person name="Valero-Jimenez C.A."/>
            <person name="Tapia P."/>
            <person name="Veloso J."/>
            <person name="Silva-Moreno E."/>
            <person name="Staats M."/>
            <person name="Valdes J.H."/>
            <person name="Van Kan J.A.L."/>
        </authorList>
    </citation>
    <scope>NUCLEOTIDE SEQUENCE [LARGE SCALE GENOMIC DNA]</scope>
    <source>
        <strain evidence="2 3">MUCL2830</strain>
    </source>
</reference>